<evidence type="ECO:0000256" key="2">
    <source>
        <dbReference type="SAM" id="MobiDB-lite"/>
    </source>
</evidence>
<comment type="similarity">
    <text evidence="1">Belongs to the FAM228 family.</text>
</comment>
<keyword evidence="4" id="KW-1185">Reference proteome</keyword>
<feature type="region of interest" description="Disordered" evidence="2">
    <location>
        <begin position="238"/>
        <end position="280"/>
    </location>
</feature>
<name>A0AAW0NSZ2_9GOBI</name>
<dbReference type="InterPro" id="IPR040046">
    <property type="entry name" value="FAM228"/>
</dbReference>
<dbReference type="PANTHER" id="PTHR28584:SF1">
    <property type="entry name" value="PROTEIN FAM228B"/>
    <property type="match status" value="1"/>
</dbReference>
<dbReference type="PANTHER" id="PTHR28584">
    <property type="entry name" value="FAMILY WITH SEQUENCE SIMILARITY 228 MEMBER A"/>
    <property type="match status" value="1"/>
</dbReference>
<organism evidence="3 4">
    <name type="scientific">Mugilogobius chulae</name>
    <name type="common">yellowstripe goby</name>
    <dbReference type="NCBI Taxonomy" id="88201"/>
    <lineage>
        <taxon>Eukaryota</taxon>
        <taxon>Metazoa</taxon>
        <taxon>Chordata</taxon>
        <taxon>Craniata</taxon>
        <taxon>Vertebrata</taxon>
        <taxon>Euteleostomi</taxon>
        <taxon>Actinopterygii</taxon>
        <taxon>Neopterygii</taxon>
        <taxon>Teleostei</taxon>
        <taxon>Neoteleostei</taxon>
        <taxon>Acanthomorphata</taxon>
        <taxon>Gobiaria</taxon>
        <taxon>Gobiiformes</taxon>
        <taxon>Gobioidei</taxon>
        <taxon>Gobiidae</taxon>
        <taxon>Gobionellinae</taxon>
        <taxon>Mugilogobius</taxon>
    </lineage>
</organism>
<dbReference type="AlphaFoldDB" id="A0AAW0NSZ2"/>
<reference evidence="4" key="1">
    <citation type="submission" date="2024-04" db="EMBL/GenBank/DDBJ databases">
        <title>Salinicola lusitanus LLJ914,a marine bacterium isolated from the Okinawa Trough.</title>
        <authorList>
            <person name="Li J."/>
        </authorList>
    </citation>
    <scope>NUCLEOTIDE SEQUENCE [LARGE SCALE GENOMIC DNA]</scope>
</reference>
<proteinExistence type="inferred from homology"/>
<sequence>MSPKNKAGPKAFTAPHQQGHFAEEYITDSQTDVAVIKNPSQPSVKPINSSSYKSKREGSNETHKSPRSTQPLERRSCPSNRRLQAKMEIEKHQIKEIVEQLLNTQNGFVKDVEDVLNQHDFTMLRRRELLHKHWTERLWLPFQKQLNQRVSSCGASEIQRRQRLYSQYLQHCNSKGYVFLDTYNPREYDPFLQHKKSDYIKLVEIKNSPKEAWTSNYLESDSTRNSSRRDNKLPHHFQSSLVSSSIATPGTRPGTPSSYSASTSMKTPTGNKTERRRALGRHTPHYLWTVSRGQTECFLQA</sequence>
<dbReference type="Proteomes" id="UP001460270">
    <property type="component" value="Unassembled WGS sequence"/>
</dbReference>
<gene>
    <name evidence="3" type="ORF">WMY93_015519</name>
</gene>
<accession>A0AAW0NSZ2</accession>
<feature type="compositionally biased region" description="Basic and acidic residues" evidence="2">
    <location>
        <begin position="54"/>
        <end position="64"/>
    </location>
</feature>
<evidence type="ECO:0008006" key="5">
    <source>
        <dbReference type="Google" id="ProtNLM"/>
    </source>
</evidence>
<feature type="compositionally biased region" description="Polar residues" evidence="2">
    <location>
        <begin position="67"/>
        <end position="80"/>
    </location>
</feature>
<protein>
    <recommendedName>
        <fullName evidence="5">Protein FAM228B</fullName>
    </recommendedName>
</protein>
<feature type="region of interest" description="Disordered" evidence="2">
    <location>
        <begin position="1"/>
        <end position="80"/>
    </location>
</feature>
<feature type="compositionally biased region" description="Polar residues" evidence="2">
    <location>
        <begin position="238"/>
        <end position="271"/>
    </location>
</feature>
<comment type="caution">
    <text evidence="3">The sequence shown here is derived from an EMBL/GenBank/DDBJ whole genome shotgun (WGS) entry which is preliminary data.</text>
</comment>
<evidence type="ECO:0000313" key="3">
    <source>
        <dbReference type="EMBL" id="KAK7906907.1"/>
    </source>
</evidence>
<dbReference type="EMBL" id="JBBPFD010000011">
    <property type="protein sequence ID" value="KAK7906907.1"/>
    <property type="molecule type" value="Genomic_DNA"/>
</dbReference>
<feature type="compositionally biased region" description="Polar residues" evidence="2">
    <location>
        <begin position="27"/>
        <end position="52"/>
    </location>
</feature>
<evidence type="ECO:0000313" key="4">
    <source>
        <dbReference type="Proteomes" id="UP001460270"/>
    </source>
</evidence>
<evidence type="ECO:0000256" key="1">
    <source>
        <dbReference type="ARBA" id="ARBA00007753"/>
    </source>
</evidence>